<dbReference type="Gene3D" id="3.40.50.150">
    <property type="entry name" value="Vaccinia Virus protein VP39"/>
    <property type="match status" value="1"/>
</dbReference>
<dbReference type="GO" id="GO:0032259">
    <property type="term" value="P:methylation"/>
    <property type="evidence" value="ECO:0007669"/>
    <property type="project" value="UniProtKB-KW"/>
</dbReference>
<evidence type="ECO:0000256" key="1">
    <source>
        <dbReference type="ARBA" id="ARBA00007996"/>
    </source>
</evidence>
<dbReference type="SUPFAM" id="SSF53335">
    <property type="entry name" value="S-adenosyl-L-methionine-dependent methyltransferases"/>
    <property type="match status" value="1"/>
</dbReference>
<dbReference type="GO" id="GO:0008170">
    <property type="term" value="F:N-methyltransferase activity"/>
    <property type="evidence" value="ECO:0007669"/>
    <property type="project" value="TreeGrafter"/>
</dbReference>
<dbReference type="PANTHER" id="PTHR10867">
    <property type="entry name" value="NNMT/PNMT/TEMT FAMILY MEMBER"/>
    <property type="match status" value="1"/>
</dbReference>
<evidence type="ECO:0000256" key="4">
    <source>
        <dbReference type="ARBA" id="ARBA00022691"/>
    </source>
</evidence>
<dbReference type="AlphaFoldDB" id="A0AAV7B7G7"/>
<evidence type="ECO:0000256" key="2">
    <source>
        <dbReference type="ARBA" id="ARBA00022603"/>
    </source>
</evidence>
<dbReference type="PROSITE" id="PS51681">
    <property type="entry name" value="SAM_MT_NNMT_PNMT_TEMT"/>
    <property type="match status" value="1"/>
</dbReference>
<dbReference type="PANTHER" id="PTHR10867:SF45">
    <property type="entry name" value="LOC100127826 PROTEIN"/>
    <property type="match status" value="1"/>
</dbReference>
<dbReference type="GO" id="GO:0005829">
    <property type="term" value="C:cytosol"/>
    <property type="evidence" value="ECO:0007669"/>
    <property type="project" value="TreeGrafter"/>
</dbReference>
<comment type="similarity">
    <text evidence="1">Belongs to the class I-like SAM-binding methyltransferase superfamily. NNMT/PNMT/TEMT family.</text>
</comment>
<keyword evidence="4" id="KW-0949">S-adenosyl-L-methionine</keyword>
<keyword evidence="3" id="KW-0808">Transferase</keyword>
<gene>
    <name evidence="5" type="ORF">GDO81_014019</name>
</gene>
<dbReference type="InterPro" id="IPR029063">
    <property type="entry name" value="SAM-dependent_MTases_sf"/>
</dbReference>
<evidence type="ECO:0000313" key="5">
    <source>
        <dbReference type="EMBL" id="KAG8568487.1"/>
    </source>
</evidence>
<evidence type="ECO:0000313" key="6">
    <source>
        <dbReference type="Proteomes" id="UP000824782"/>
    </source>
</evidence>
<comment type="caution">
    <text evidence="5">The sequence shown here is derived from an EMBL/GenBank/DDBJ whole genome shotgun (WGS) entry which is preliminary data.</text>
</comment>
<dbReference type="InterPro" id="IPR000940">
    <property type="entry name" value="NNMT_TEMT_trans"/>
</dbReference>
<sequence length="261" mass="30095">MAHTNLKHYLDKELNTKHFVESHFSHGDVDFIDESTVGPLKQLHDIFSSGLVKGNTLLEMNVGGMIYPLFSASNIFKEIYVMDCTEASVKHFMQWLEKGHEATDWSFASKYVCQLEGNKDGWEEKEEQVRRAVKGVFKYDLFDTASNNLLVIPQMDCVVTVFLFNVISKTKEDFKKHLKNLTSWLKIDGHLVLFLTLNMTFYRVGDHKFHTLTVNEKCVREVVTNAGFVIEKEEVFSTSVKSDLVDYKNMFFLVARKVKNA</sequence>
<keyword evidence="6" id="KW-1185">Reference proteome</keyword>
<dbReference type="Pfam" id="PF01234">
    <property type="entry name" value="NNMT_PNMT_TEMT"/>
    <property type="match status" value="1"/>
</dbReference>
<dbReference type="EMBL" id="WNYA01000006">
    <property type="protein sequence ID" value="KAG8568487.1"/>
    <property type="molecule type" value="Genomic_DNA"/>
</dbReference>
<evidence type="ECO:0000256" key="3">
    <source>
        <dbReference type="ARBA" id="ARBA00022679"/>
    </source>
</evidence>
<proteinExistence type="inferred from homology"/>
<keyword evidence="2" id="KW-0489">Methyltransferase</keyword>
<organism evidence="5 6">
    <name type="scientific">Engystomops pustulosus</name>
    <name type="common">Tungara frog</name>
    <name type="synonym">Physalaemus pustulosus</name>
    <dbReference type="NCBI Taxonomy" id="76066"/>
    <lineage>
        <taxon>Eukaryota</taxon>
        <taxon>Metazoa</taxon>
        <taxon>Chordata</taxon>
        <taxon>Craniata</taxon>
        <taxon>Vertebrata</taxon>
        <taxon>Euteleostomi</taxon>
        <taxon>Amphibia</taxon>
        <taxon>Batrachia</taxon>
        <taxon>Anura</taxon>
        <taxon>Neobatrachia</taxon>
        <taxon>Hyloidea</taxon>
        <taxon>Leptodactylidae</taxon>
        <taxon>Leiuperinae</taxon>
        <taxon>Engystomops</taxon>
    </lineage>
</organism>
<dbReference type="Proteomes" id="UP000824782">
    <property type="component" value="Unassembled WGS sequence"/>
</dbReference>
<protein>
    <submittedName>
        <fullName evidence="5">Uncharacterized protein</fullName>
    </submittedName>
</protein>
<accession>A0AAV7B7G7</accession>
<reference evidence="5" key="1">
    <citation type="thesis" date="2020" institute="ProQuest LLC" country="789 East Eisenhower Parkway, Ann Arbor, MI, USA">
        <title>Comparative Genomics and Chromosome Evolution.</title>
        <authorList>
            <person name="Mudd A.B."/>
        </authorList>
    </citation>
    <scope>NUCLEOTIDE SEQUENCE</scope>
    <source>
        <strain evidence="5">237g6f4</strain>
        <tissue evidence="5">Blood</tissue>
    </source>
</reference>
<name>A0AAV7B7G7_ENGPU</name>